<accession>V5YQM5</accession>
<dbReference type="GO" id="GO:0043590">
    <property type="term" value="C:bacterial nucleoid"/>
    <property type="evidence" value="ECO:0007669"/>
    <property type="project" value="TreeGrafter"/>
</dbReference>
<dbReference type="PANTHER" id="PTHR38103:SF1">
    <property type="entry name" value="RECOMBINATION-ASSOCIATED PROTEIN RDGC"/>
    <property type="match status" value="1"/>
</dbReference>
<evidence type="ECO:0000256" key="1">
    <source>
        <dbReference type="ARBA" id="ARBA00004453"/>
    </source>
</evidence>
<dbReference type="NCBIfam" id="NF001464">
    <property type="entry name" value="PRK00321.1-5"/>
    <property type="match status" value="1"/>
</dbReference>
<dbReference type="Pfam" id="PF04381">
    <property type="entry name" value="RdgC"/>
    <property type="match status" value="1"/>
</dbReference>
<evidence type="ECO:0000256" key="5">
    <source>
        <dbReference type="ARBA" id="ARBA00023172"/>
    </source>
</evidence>
<reference evidence="6" key="1">
    <citation type="journal article" date="2014" name="Microbiology">
        <title>A 2,4-dichlorophenoxyacetic acid degradation plasmid pM7012 discloses distribution of an unclassified megaplasmid group across bacterial species.</title>
        <authorList>
            <person name="Sakai Y."/>
            <person name="Ogawa N."/>
            <person name="Shimomura Y."/>
            <person name="Fujii T."/>
        </authorList>
    </citation>
    <scope>NUCLEOTIDE SEQUENCE</scope>
    <source>
        <strain evidence="6">M701</strain>
    </source>
</reference>
<comment type="subcellular location">
    <subcellularLocation>
        <location evidence="1">Cytoplasm</location>
        <location evidence="1">Nucleoid</location>
    </subcellularLocation>
</comment>
<reference evidence="6" key="2">
    <citation type="submission" date="2024-06" db="EMBL/GenBank/DDBJ databases">
        <authorList>
            <person name="Sakai Y."/>
            <person name="Fujii T."/>
        </authorList>
    </citation>
    <scope>NUCLEOTIDE SEQUENCE</scope>
    <source>
        <strain evidence="6">M701</strain>
        <plasmid evidence="6">pM7012</plasmid>
    </source>
</reference>
<evidence type="ECO:0000313" key="6">
    <source>
        <dbReference type="EMBL" id="BAO19231.1"/>
    </source>
</evidence>
<evidence type="ECO:0000256" key="4">
    <source>
        <dbReference type="ARBA" id="ARBA00022490"/>
    </source>
</evidence>
<dbReference type="GO" id="GO:0000018">
    <property type="term" value="P:regulation of DNA recombination"/>
    <property type="evidence" value="ECO:0007669"/>
    <property type="project" value="TreeGrafter"/>
</dbReference>
<dbReference type="InterPro" id="IPR007476">
    <property type="entry name" value="RdgC"/>
</dbReference>
<dbReference type="GO" id="GO:0006310">
    <property type="term" value="P:DNA recombination"/>
    <property type="evidence" value="ECO:0007669"/>
    <property type="project" value="UniProtKB-KW"/>
</dbReference>
<protein>
    <recommendedName>
        <fullName evidence="3">Recombination-associated protein RdgC</fullName>
    </recommendedName>
</protein>
<proteinExistence type="inferred from homology"/>
<dbReference type="EMBL" id="AB853026">
    <property type="protein sequence ID" value="BAO19231.1"/>
    <property type="molecule type" value="Genomic_DNA"/>
</dbReference>
<keyword evidence="4" id="KW-0963">Cytoplasm</keyword>
<organism evidence="6">
    <name type="scientific">Burkholderia sp. M701</name>
    <dbReference type="NCBI Taxonomy" id="326454"/>
    <lineage>
        <taxon>Bacteria</taxon>
        <taxon>Pseudomonadati</taxon>
        <taxon>Pseudomonadota</taxon>
        <taxon>Betaproteobacteria</taxon>
        <taxon>Burkholderiales</taxon>
        <taxon>Burkholderiaceae</taxon>
        <taxon>Burkholderia</taxon>
    </lineage>
</organism>
<geneLocation type="plasmid" evidence="6">
    <name>pM7012</name>
</geneLocation>
<evidence type="ECO:0000256" key="2">
    <source>
        <dbReference type="ARBA" id="ARBA00008657"/>
    </source>
</evidence>
<sequence>MIMFANLHVYRLTRSWKMTTDQLEGLLYKRRFAPCGSQDTKSMGWVSPQEKGPLVHAQGRQWLLSLCIETKAVPAAAVKKEVEIKAKAYEEQNGYKPGRKILKEFKEDAMMALLPRAFAKQVTVQVWVNAEDGWVAMNTSSPSKADDVVSVLLETSQGADAAPISMVRTHLSPAQAMSDWLVSGEAPVSFTVDRDCELKGTEDEKPTIRYSRLSLERDEIRQHIEEGKRPTKLAMTWDDRVSFILTDKMQIKKLTFLDAVMEDIKLDSEDADAVFHSTFAVMTGELSKFFPDLIDALGGEEAYEEAAA</sequence>
<dbReference type="PANTHER" id="PTHR38103">
    <property type="entry name" value="RECOMBINATION-ASSOCIATED PROTEIN RDGC"/>
    <property type="match status" value="1"/>
</dbReference>
<dbReference type="GO" id="GO:0003690">
    <property type="term" value="F:double-stranded DNA binding"/>
    <property type="evidence" value="ECO:0007669"/>
    <property type="project" value="TreeGrafter"/>
</dbReference>
<keyword evidence="6" id="KW-0614">Plasmid</keyword>
<name>V5YQM5_9BURK</name>
<dbReference type="NCBIfam" id="NF001463">
    <property type="entry name" value="PRK00321.1-4"/>
    <property type="match status" value="1"/>
</dbReference>
<dbReference type="AlphaFoldDB" id="V5YQM5"/>
<keyword evidence="5" id="KW-0233">DNA recombination</keyword>
<comment type="similarity">
    <text evidence="2">Belongs to the RdgC family.</text>
</comment>
<evidence type="ECO:0000256" key="3">
    <source>
        <dbReference type="ARBA" id="ARBA00022296"/>
    </source>
</evidence>